<reference evidence="8" key="1">
    <citation type="submission" date="2017-01" db="EMBL/GenBank/DDBJ databases">
        <title>Comparative genomics of anhydrobiosis in the tardigrade Hypsibius dujardini.</title>
        <authorList>
            <person name="Yoshida Y."/>
            <person name="Koutsovoulos G."/>
            <person name="Laetsch D."/>
            <person name="Stevens L."/>
            <person name="Kumar S."/>
            <person name="Horikawa D."/>
            <person name="Ishino K."/>
            <person name="Komine S."/>
            <person name="Tomita M."/>
            <person name="Blaxter M."/>
            <person name="Arakawa K."/>
        </authorList>
    </citation>
    <scope>NUCLEOTIDE SEQUENCE [LARGE SCALE GENOMIC DNA]</scope>
    <source>
        <strain evidence="8">Z151</strain>
    </source>
</reference>
<feature type="transmembrane region" description="Helical" evidence="6">
    <location>
        <begin position="427"/>
        <end position="449"/>
    </location>
</feature>
<sequence>MTHSEMSDFIAESPNDAGIRFPSHEYSIPSKTQPAYADSPSPCPCPSTAKWRKSPMMEEYLLCMGIWSWALLYSAYCFYQTSQRLLPRYLDYSDVHRVDWLSDLEGIDLHRDHGDTEWTFWKISIVKVFTLQSLRVAVRHGVAGRWSSTFGTVNPAINRLIVLAADMACCWCLIGLPGLLYHLLLTGLFFVVGLSKRKILVWALAFFIELGRYFVPVEQYLIVGDGIFDRYLLGMTTYYLLLRSISFACDYSDQPLGTTVGTEEQLLEQFVLVLEYQFFLPLYFLGPHLDYNAFCLKNAPSGRAIDWRFAVRIGVSVVAAVLMVEFFSLFLYPFSARYDREMLERMSLWSLAGCGYVLGQFFQLKYIALFGMFGFFSILNGINWSPLPVCVAWVHRYSLMWQHFDHGLYVFLKRNLHIPLIRTRIPFTHISISPVLSSFACYAFVFNWHARHNHIAIWVGTNWITLLLEKIIYSKVQDERLRALLNAPVLIASMVSNMCFLGDSTNFGWQLLKRILLGNTLINVLGVLIFFYSASFGGALLQQWKYPKVQRARNIHVS</sequence>
<evidence type="ECO:0000256" key="1">
    <source>
        <dbReference type="ARBA" id="ARBA00004141"/>
    </source>
</evidence>
<dbReference type="OrthoDB" id="420606at2759"/>
<comment type="caution">
    <text evidence="7">The sequence shown here is derived from an EMBL/GenBank/DDBJ whole genome shotgun (WGS) entry which is preliminary data.</text>
</comment>
<evidence type="ECO:0000313" key="7">
    <source>
        <dbReference type="EMBL" id="OQV22150.1"/>
    </source>
</evidence>
<evidence type="ECO:0000313" key="8">
    <source>
        <dbReference type="Proteomes" id="UP000192578"/>
    </source>
</evidence>
<evidence type="ECO:0000256" key="5">
    <source>
        <dbReference type="ARBA" id="ARBA00038268"/>
    </source>
</evidence>
<comment type="subcellular location">
    <subcellularLocation>
        <location evidence="1">Membrane</location>
        <topology evidence="1">Multi-pass membrane protein</topology>
    </subcellularLocation>
</comment>
<dbReference type="GO" id="GO:0016409">
    <property type="term" value="F:palmitoyltransferase activity"/>
    <property type="evidence" value="ECO:0007669"/>
    <property type="project" value="TreeGrafter"/>
</dbReference>
<dbReference type="InterPro" id="IPR004299">
    <property type="entry name" value="MBOAT_fam"/>
</dbReference>
<dbReference type="GO" id="GO:0016020">
    <property type="term" value="C:membrane"/>
    <property type="evidence" value="ECO:0007669"/>
    <property type="project" value="UniProtKB-SubCell"/>
</dbReference>
<evidence type="ECO:0000256" key="2">
    <source>
        <dbReference type="ARBA" id="ARBA00022692"/>
    </source>
</evidence>
<proteinExistence type="inferred from homology"/>
<dbReference type="EMBL" id="MTYJ01000019">
    <property type="protein sequence ID" value="OQV22150.1"/>
    <property type="molecule type" value="Genomic_DNA"/>
</dbReference>
<dbReference type="InterPro" id="IPR051085">
    <property type="entry name" value="MB_O-acyltransferase"/>
</dbReference>
<dbReference type="PANTHER" id="PTHR13285">
    <property type="entry name" value="ACYLTRANSFERASE"/>
    <property type="match status" value="1"/>
</dbReference>
<accession>A0A1W0X414</accession>
<keyword evidence="8" id="KW-1185">Reference proteome</keyword>
<feature type="transmembrane region" description="Helical" evidence="6">
    <location>
        <begin position="160"/>
        <end position="192"/>
    </location>
</feature>
<dbReference type="PANTHER" id="PTHR13285:SF18">
    <property type="entry name" value="PROTEIN-CYSTEINE N-PALMITOYLTRANSFERASE RASP"/>
    <property type="match status" value="1"/>
</dbReference>
<organism evidence="7 8">
    <name type="scientific">Hypsibius exemplaris</name>
    <name type="common">Freshwater tardigrade</name>
    <dbReference type="NCBI Taxonomy" id="2072580"/>
    <lineage>
        <taxon>Eukaryota</taxon>
        <taxon>Metazoa</taxon>
        <taxon>Ecdysozoa</taxon>
        <taxon>Tardigrada</taxon>
        <taxon>Eutardigrada</taxon>
        <taxon>Parachela</taxon>
        <taxon>Hypsibioidea</taxon>
        <taxon>Hypsibiidae</taxon>
        <taxon>Hypsibius</taxon>
    </lineage>
</organism>
<comment type="similarity">
    <text evidence="5">Belongs to the membrane-bound acyltransferase family. HHAT subfamily.</text>
</comment>
<dbReference type="AlphaFoldDB" id="A0A1W0X414"/>
<dbReference type="GO" id="GO:0005783">
    <property type="term" value="C:endoplasmic reticulum"/>
    <property type="evidence" value="ECO:0007669"/>
    <property type="project" value="TreeGrafter"/>
</dbReference>
<protein>
    <recommendedName>
        <fullName evidence="9">Protein-cysteine N-palmitoyltransferase HHAT</fullName>
    </recommendedName>
</protein>
<feature type="transmembrane region" description="Helical" evidence="6">
    <location>
        <begin position="521"/>
        <end position="541"/>
    </location>
</feature>
<evidence type="ECO:0000256" key="6">
    <source>
        <dbReference type="SAM" id="Phobius"/>
    </source>
</evidence>
<dbReference type="Pfam" id="PF03062">
    <property type="entry name" value="MBOAT"/>
    <property type="match status" value="1"/>
</dbReference>
<feature type="transmembrane region" description="Helical" evidence="6">
    <location>
        <begin position="485"/>
        <end position="509"/>
    </location>
</feature>
<keyword evidence="2 6" id="KW-0812">Transmembrane</keyword>
<name>A0A1W0X414_HYPEX</name>
<dbReference type="Proteomes" id="UP000192578">
    <property type="component" value="Unassembled WGS sequence"/>
</dbReference>
<feature type="transmembrane region" description="Helical" evidence="6">
    <location>
        <begin position="199"/>
        <end position="215"/>
    </location>
</feature>
<evidence type="ECO:0000256" key="4">
    <source>
        <dbReference type="ARBA" id="ARBA00023136"/>
    </source>
</evidence>
<keyword evidence="3 6" id="KW-1133">Transmembrane helix</keyword>
<evidence type="ECO:0000256" key="3">
    <source>
        <dbReference type="ARBA" id="ARBA00022989"/>
    </source>
</evidence>
<feature type="transmembrane region" description="Helical" evidence="6">
    <location>
        <begin position="60"/>
        <end position="81"/>
    </location>
</feature>
<feature type="transmembrane region" description="Helical" evidence="6">
    <location>
        <begin position="346"/>
        <end position="364"/>
    </location>
</feature>
<evidence type="ECO:0008006" key="9">
    <source>
        <dbReference type="Google" id="ProtNLM"/>
    </source>
</evidence>
<gene>
    <name evidence="7" type="ORF">BV898_03997</name>
</gene>
<keyword evidence="4 6" id="KW-0472">Membrane</keyword>
<feature type="transmembrane region" description="Helical" evidence="6">
    <location>
        <begin position="309"/>
        <end position="334"/>
    </location>
</feature>